<name>A0ABR4ZPY6_9FLAO</name>
<evidence type="ECO:0000259" key="3">
    <source>
        <dbReference type="Pfam" id="PF05569"/>
    </source>
</evidence>
<feature type="transmembrane region" description="Helical" evidence="2">
    <location>
        <begin position="262"/>
        <end position="281"/>
    </location>
</feature>
<dbReference type="Proteomes" id="UP000031275">
    <property type="component" value="Unassembled WGS sequence"/>
</dbReference>
<keyword evidence="1" id="KW-0175">Coiled coil</keyword>
<dbReference type="PANTHER" id="PTHR34978">
    <property type="entry name" value="POSSIBLE SENSOR-TRANSDUCER PROTEIN BLAR"/>
    <property type="match status" value="1"/>
</dbReference>
<proteinExistence type="predicted"/>
<evidence type="ECO:0000256" key="1">
    <source>
        <dbReference type="SAM" id="Coils"/>
    </source>
</evidence>
<feature type="coiled-coil region" evidence="1">
    <location>
        <begin position="315"/>
        <end position="370"/>
    </location>
</feature>
<accession>A0ABR4ZPY6</accession>
<dbReference type="InterPro" id="IPR052173">
    <property type="entry name" value="Beta-lactam_resp_regulator"/>
</dbReference>
<sequence length="593" mass="68742">MEILMYSGKVILTSGVLFFYYQLFLKDKTFHHYNRFYLIAAVVISMILPLLKVSYFTLEVNGDIYLILNNLNIAESSKNVNQNFDYFSLIAIFTGLIASFFIVKFLYGLAKIESLKKKFKKENFEGISFYHTNLPEAPFSFFKNLFWKDSILLQSDLGKQILKHEMVHIEQKHSWDKIFLEVATSLFWFNPFFYFIKKEISLIHEYLADRKALKNSDTKAFAQMLLASHFSGKQLPATSPFLSSNLKKRLKMLKQSKTKFSYARRIAALPLLFLLAFFYLVNAKNKEIKESNLKVEKLVFRLKADTITPNNKEQNITTEKSLENVQQKIAEKQQEIQPLQEHLNEKSDEARKIEERLHQKTQELQKLTDKMDFESPKFKALNLEINDLSSKIDEIYGKEDFKNIEKMLEQKFGDMDQLYAKVGAYYNSDDFKNKMKDAEIHAKKAEEYVNSSKFKKQIKEAQKNAEKAAKKFNSAEFKKQIANAEMKAKEAEKMVNSPEFKAKIADAEKKAQEAVKNSQLKDGINFNYNTNATSTNENPNLNVNDEIDIYIDGKASTKAEMEKIDPAKIESVNVFKKGANGKKKGEIYVKLKK</sequence>
<dbReference type="PANTHER" id="PTHR34978:SF3">
    <property type="entry name" value="SLR0241 PROTEIN"/>
    <property type="match status" value="1"/>
</dbReference>
<keyword evidence="2" id="KW-0812">Transmembrane</keyword>
<keyword evidence="2" id="KW-1133">Transmembrane helix</keyword>
<feature type="coiled-coil region" evidence="1">
    <location>
        <begin position="451"/>
        <end position="494"/>
    </location>
</feature>
<feature type="transmembrane region" description="Helical" evidence="2">
    <location>
        <begin position="36"/>
        <end position="58"/>
    </location>
</feature>
<keyword evidence="2" id="KW-0472">Membrane</keyword>
<feature type="domain" description="Peptidase M56" evidence="3">
    <location>
        <begin position="160"/>
        <end position="253"/>
    </location>
</feature>
<gene>
    <name evidence="4" type="ORF">OA84_07830</name>
</gene>
<organism evidence="4 5">
    <name type="scientific">Kaistella solincola</name>
    <dbReference type="NCBI Taxonomy" id="510955"/>
    <lineage>
        <taxon>Bacteria</taxon>
        <taxon>Pseudomonadati</taxon>
        <taxon>Bacteroidota</taxon>
        <taxon>Flavobacteriia</taxon>
        <taxon>Flavobacteriales</taxon>
        <taxon>Weeksellaceae</taxon>
        <taxon>Chryseobacterium group</taxon>
        <taxon>Kaistella</taxon>
    </lineage>
</organism>
<keyword evidence="5" id="KW-1185">Reference proteome</keyword>
<dbReference type="EMBL" id="JSYK01000003">
    <property type="protein sequence ID" value="KIA83416.1"/>
    <property type="molecule type" value="Genomic_DNA"/>
</dbReference>
<protein>
    <recommendedName>
        <fullName evidence="3">Peptidase M56 domain-containing protein</fullName>
    </recommendedName>
</protein>
<feature type="transmembrane region" description="Helical" evidence="2">
    <location>
        <begin position="6"/>
        <end position="24"/>
    </location>
</feature>
<feature type="transmembrane region" description="Helical" evidence="2">
    <location>
        <begin position="86"/>
        <end position="110"/>
    </location>
</feature>
<reference evidence="4 5" key="1">
    <citation type="submission" date="2014-10" db="EMBL/GenBank/DDBJ databases">
        <title>Kaistella solincola genome.</title>
        <authorList>
            <person name="Newman J.D."/>
        </authorList>
    </citation>
    <scope>NUCLEOTIDE SEQUENCE [LARGE SCALE GENOMIC DNA]</scope>
    <source>
        <strain evidence="4 5">DSM 22468</strain>
    </source>
</reference>
<evidence type="ECO:0000313" key="5">
    <source>
        <dbReference type="Proteomes" id="UP000031275"/>
    </source>
</evidence>
<dbReference type="CDD" id="cd07341">
    <property type="entry name" value="M56_BlaR1_MecR1_like"/>
    <property type="match status" value="1"/>
</dbReference>
<comment type="caution">
    <text evidence="4">The sequence shown here is derived from an EMBL/GenBank/DDBJ whole genome shotgun (WGS) entry which is preliminary data.</text>
</comment>
<dbReference type="InterPro" id="IPR008756">
    <property type="entry name" value="Peptidase_M56"/>
</dbReference>
<evidence type="ECO:0000313" key="4">
    <source>
        <dbReference type="EMBL" id="KIA83416.1"/>
    </source>
</evidence>
<evidence type="ECO:0000256" key="2">
    <source>
        <dbReference type="SAM" id="Phobius"/>
    </source>
</evidence>
<dbReference type="Pfam" id="PF05569">
    <property type="entry name" value="Peptidase_M56"/>
    <property type="match status" value="1"/>
</dbReference>
<dbReference type="RefSeq" id="WP_039344462.1">
    <property type="nucleotide sequence ID" value="NZ_JSYK01000003.1"/>
</dbReference>